<feature type="transmembrane region" description="Helical" evidence="10">
    <location>
        <begin position="171"/>
        <end position="188"/>
    </location>
</feature>
<evidence type="ECO:0000259" key="11">
    <source>
        <dbReference type="Pfam" id="PF02518"/>
    </source>
</evidence>
<evidence type="ECO:0000256" key="8">
    <source>
        <dbReference type="ARBA" id="ARBA00023012"/>
    </source>
</evidence>
<feature type="region of interest" description="Disordered" evidence="9">
    <location>
        <begin position="444"/>
        <end position="482"/>
    </location>
</feature>
<feature type="domain" description="Histidine kinase/HSP90-like ATPase" evidence="11">
    <location>
        <begin position="351"/>
        <end position="442"/>
    </location>
</feature>
<feature type="transmembrane region" description="Helical" evidence="10">
    <location>
        <begin position="145"/>
        <end position="164"/>
    </location>
</feature>
<dbReference type="PANTHER" id="PTHR24421">
    <property type="entry name" value="NITRATE/NITRITE SENSOR PROTEIN NARX-RELATED"/>
    <property type="match status" value="1"/>
</dbReference>
<feature type="transmembrane region" description="Helical" evidence="10">
    <location>
        <begin position="99"/>
        <end position="117"/>
    </location>
</feature>
<evidence type="ECO:0000256" key="3">
    <source>
        <dbReference type="ARBA" id="ARBA00022553"/>
    </source>
</evidence>
<sequence>MTQTTAGTSTTGSSASVPDTGAGASGALSGLRQDLFTGAFAARPLPPLPEAGPSSVLRRLPSGIRQGLRWTPHWLLGAGAALAFLGMTPGAVGGGPQETLFLLSMCLLLAVPLVLVLSRPVGAFWISLVAFVATSLIGGDPPWEGGMGPLCHLIVMVVVVLRTRPRTAPEMWLLTVGPIAVLSALTHAVGSLSFFTLFSAVVLVAAAAGRAWREERRHLVETETVTAHERARRTLLEERAVIARELHDVVAHHMSVIAIQAEAAPFRVKDTPPELAGAFTTIRENAVAALTELRRILGLVRAEGAEGFHGDPEAPQPTLSDLGTLLEGVREAGLETEAVITGAPRTFPQGVELSAYRLVQEALSNAVRHSPGARARVELSYVLGGLGLRVVNDGPRRPVAPSPGSGHGLLGMRERVQLLGGEMTAGATEDGGFEVAAFLPAAPDAPSPALGGTREREGGSAALGGGKTTQGEGNAAWGEGAA</sequence>
<feature type="region of interest" description="Disordered" evidence="9">
    <location>
        <begin position="1"/>
        <end position="20"/>
    </location>
</feature>
<accession>A0ABN3Q849</accession>
<keyword evidence="5" id="KW-0547">Nucleotide-binding</keyword>
<evidence type="ECO:0000256" key="6">
    <source>
        <dbReference type="ARBA" id="ARBA00022777"/>
    </source>
</evidence>
<name>A0ABN3Q849_9ACTN</name>
<dbReference type="Proteomes" id="UP001501447">
    <property type="component" value="Unassembled WGS sequence"/>
</dbReference>
<dbReference type="Pfam" id="PF02518">
    <property type="entry name" value="HATPase_c"/>
    <property type="match status" value="1"/>
</dbReference>
<evidence type="ECO:0000259" key="12">
    <source>
        <dbReference type="Pfam" id="PF07730"/>
    </source>
</evidence>
<keyword evidence="3" id="KW-0597">Phosphoprotein</keyword>
<comment type="caution">
    <text evidence="13">The sequence shown here is derived from an EMBL/GenBank/DDBJ whole genome shotgun (WGS) entry which is preliminary data.</text>
</comment>
<evidence type="ECO:0000256" key="9">
    <source>
        <dbReference type="SAM" id="MobiDB-lite"/>
    </source>
</evidence>
<reference evidence="13 14" key="1">
    <citation type="journal article" date="2019" name="Int. J. Syst. Evol. Microbiol.">
        <title>The Global Catalogue of Microorganisms (GCM) 10K type strain sequencing project: providing services to taxonomists for standard genome sequencing and annotation.</title>
        <authorList>
            <consortium name="The Broad Institute Genomics Platform"/>
            <consortium name="The Broad Institute Genome Sequencing Center for Infectious Disease"/>
            <person name="Wu L."/>
            <person name="Ma J."/>
        </authorList>
    </citation>
    <scope>NUCLEOTIDE SEQUENCE [LARGE SCALE GENOMIC DNA]</scope>
    <source>
        <strain evidence="13 14">JCM 16373</strain>
    </source>
</reference>
<dbReference type="SUPFAM" id="SSF55874">
    <property type="entry name" value="ATPase domain of HSP90 chaperone/DNA topoisomerase II/histidine kinase"/>
    <property type="match status" value="1"/>
</dbReference>
<keyword evidence="7" id="KW-0067">ATP-binding</keyword>
<gene>
    <name evidence="13" type="ORF">GCM10009863_37370</name>
</gene>
<feature type="compositionally biased region" description="Low complexity" evidence="9">
    <location>
        <begin position="471"/>
        <end position="482"/>
    </location>
</feature>
<protein>
    <recommendedName>
        <fullName evidence="2">histidine kinase</fullName>
        <ecNumber evidence="2">2.7.13.3</ecNumber>
    </recommendedName>
</protein>
<feature type="transmembrane region" description="Helical" evidence="10">
    <location>
        <begin position="122"/>
        <end position="139"/>
    </location>
</feature>
<dbReference type="Gene3D" id="1.20.5.1930">
    <property type="match status" value="1"/>
</dbReference>
<dbReference type="InterPro" id="IPR050482">
    <property type="entry name" value="Sensor_HK_TwoCompSys"/>
</dbReference>
<keyword evidence="4" id="KW-0808">Transferase</keyword>
<dbReference type="InterPro" id="IPR003594">
    <property type="entry name" value="HATPase_dom"/>
</dbReference>
<keyword evidence="10" id="KW-0812">Transmembrane</keyword>
<dbReference type="GO" id="GO:0016301">
    <property type="term" value="F:kinase activity"/>
    <property type="evidence" value="ECO:0007669"/>
    <property type="project" value="UniProtKB-KW"/>
</dbReference>
<dbReference type="RefSeq" id="WP_344567370.1">
    <property type="nucleotide sequence ID" value="NZ_BAAARJ010000011.1"/>
</dbReference>
<evidence type="ECO:0000256" key="7">
    <source>
        <dbReference type="ARBA" id="ARBA00022840"/>
    </source>
</evidence>
<evidence type="ECO:0000313" key="13">
    <source>
        <dbReference type="EMBL" id="GAA2619896.1"/>
    </source>
</evidence>
<evidence type="ECO:0000256" key="4">
    <source>
        <dbReference type="ARBA" id="ARBA00022679"/>
    </source>
</evidence>
<feature type="domain" description="Signal transduction histidine kinase subgroup 3 dimerisation and phosphoacceptor" evidence="12">
    <location>
        <begin position="238"/>
        <end position="302"/>
    </location>
</feature>
<comment type="catalytic activity">
    <reaction evidence="1">
        <text>ATP + protein L-histidine = ADP + protein N-phospho-L-histidine.</text>
        <dbReference type="EC" id="2.7.13.3"/>
    </reaction>
</comment>
<evidence type="ECO:0000256" key="10">
    <source>
        <dbReference type="SAM" id="Phobius"/>
    </source>
</evidence>
<evidence type="ECO:0000313" key="14">
    <source>
        <dbReference type="Proteomes" id="UP001501447"/>
    </source>
</evidence>
<keyword evidence="8" id="KW-0902">Two-component regulatory system</keyword>
<organism evidence="13 14">
    <name type="scientific">Streptomyces axinellae</name>
    <dbReference type="NCBI Taxonomy" id="552788"/>
    <lineage>
        <taxon>Bacteria</taxon>
        <taxon>Bacillati</taxon>
        <taxon>Actinomycetota</taxon>
        <taxon>Actinomycetes</taxon>
        <taxon>Kitasatosporales</taxon>
        <taxon>Streptomycetaceae</taxon>
        <taxon>Streptomyces</taxon>
    </lineage>
</organism>
<dbReference type="EMBL" id="BAAARJ010000011">
    <property type="protein sequence ID" value="GAA2619896.1"/>
    <property type="molecule type" value="Genomic_DNA"/>
</dbReference>
<evidence type="ECO:0000256" key="1">
    <source>
        <dbReference type="ARBA" id="ARBA00000085"/>
    </source>
</evidence>
<proteinExistence type="predicted"/>
<keyword evidence="10" id="KW-1133">Transmembrane helix</keyword>
<keyword evidence="14" id="KW-1185">Reference proteome</keyword>
<dbReference type="InterPro" id="IPR036890">
    <property type="entry name" value="HATPase_C_sf"/>
</dbReference>
<keyword evidence="6 13" id="KW-0418">Kinase</keyword>
<evidence type="ECO:0000256" key="5">
    <source>
        <dbReference type="ARBA" id="ARBA00022741"/>
    </source>
</evidence>
<dbReference type="CDD" id="cd16917">
    <property type="entry name" value="HATPase_UhpB-NarQ-NarX-like"/>
    <property type="match status" value="1"/>
</dbReference>
<feature type="transmembrane region" description="Helical" evidence="10">
    <location>
        <begin position="74"/>
        <end position="93"/>
    </location>
</feature>
<keyword evidence="10" id="KW-0472">Membrane</keyword>
<dbReference type="PANTHER" id="PTHR24421:SF10">
    <property type="entry name" value="NITRATE_NITRITE SENSOR PROTEIN NARQ"/>
    <property type="match status" value="1"/>
</dbReference>
<evidence type="ECO:0000256" key="2">
    <source>
        <dbReference type="ARBA" id="ARBA00012438"/>
    </source>
</evidence>
<dbReference type="InterPro" id="IPR011712">
    <property type="entry name" value="Sig_transdc_His_kin_sub3_dim/P"/>
</dbReference>
<dbReference type="EC" id="2.7.13.3" evidence="2"/>
<dbReference type="Pfam" id="PF07730">
    <property type="entry name" value="HisKA_3"/>
    <property type="match status" value="1"/>
</dbReference>
<dbReference type="Gene3D" id="3.30.565.10">
    <property type="entry name" value="Histidine kinase-like ATPase, C-terminal domain"/>
    <property type="match status" value="1"/>
</dbReference>